<reference evidence="2 4" key="1">
    <citation type="journal article" date="2014" name="BMC Genomics">
        <title>Genome sequence of Anopheles sinensis provides insight into genetics basis of mosquito competence for malaria parasites.</title>
        <authorList>
            <person name="Zhou D."/>
            <person name="Zhang D."/>
            <person name="Ding G."/>
            <person name="Shi L."/>
            <person name="Hou Q."/>
            <person name="Ye Y."/>
            <person name="Xu Y."/>
            <person name="Zhou H."/>
            <person name="Xiong C."/>
            <person name="Li S."/>
            <person name="Yu J."/>
            <person name="Hong S."/>
            <person name="Yu X."/>
            <person name="Zou P."/>
            <person name="Chen C."/>
            <person name="Chang X."/>
            <person name="Wang W."/>
            <person name="Lv Y."/>
            <person name="Sun Y."/>
            <person name="Ma L."/>
            <person name="Shen B."/>
            <person name="Zhu C."/>
        </authorList>
    </citation>
    <scope>NUCLEOTIDE SEQUENCE [LARGE SCALE GENOMIC DNA]</scope>
</reference>
<dbReference type="InterPro" id="IPR007110">
    <property type="entry name" value="Ig-like_dom"/>
</dbReference>
<reference evidence="3" key="2">
    <citation type="submission" date="2020-05" db="UniProtKB">
        <authorList>
            <consortium name="EnsemblMetazoa"/>
        </authorList>
    </citation>
    <scope>IDENTIFICATION</scope>
</reference>
<dbReference type="VEuPathDB" id="VectorBase:ASIS015160"/>
<dbReference type="InterPro" id="IPR013783">
    <property type="entry name" value="Ig-like_fold"/>
</dbReference>
<dbReference type="STRING" id="74873.A0A084VG72"/>
<dbReference type="InterPro" id="IPR036179">
    <property type="entry name" value="Ig-like_dom_sf"/>
</dbReference>
<dbReference type="EMBL" id="KE524808">
    <property type="protein sequence ID" value="KFB36966.1"/>
    <property type="molecule type" value="Genomic_DNA"/>
</dbReference>
<gene>
    <name evidence="2" type="ORF">ZHAS_00004136</name>
</gene>
<dbReference type="PROSITE" id="PS50835">
    <property type="entry name" value="IG_LIKE"/>
    <property type="match status" value="1"/>
</dbReference>
<keyword evidence="4" id="KW-1185">Reference proteome</keyword>
<evidence type="ECO:0000313" key="4">
    <source>
        <dbReference type="Proteomes" id="UP000030765"/>
    </source>
</evidence>
<protein>
    <submittedName>
        <fullName evidence="2">AGAP008813-PA-like protein</fullName>
    </submittedName>
    <submittedName>
        <fullName evidence="3">Ig-like domain-containing protein</fullName>
    </submittedName>
</protein>
<sequence length="352" mass="39877">MESNTELCEHFNVYSECDKTIGKHYTIYLVRNASMNSSGWFTLYINSTYAMEKAYMLGIFIHGEPRASVDDVIALWNADRVEITCHGQAYPYPLVMCWVEQCIENVKTEPVCEETIHHDHFQCLKESHFDYLSVEFSATFSANGPFISPHSIRCSVSNTEGTSNPKGRLIVRNFPEQVRLNITTPFEELAYGTVTLECQADVYDFTNHFVFVSNGTEYHVLGQRDGFAWVAGYSMDFHSEKIVTCMANLKTGGYLNVSKTLPRILYDLRFVHGNRSVLIALQPDEKVILHCDATGYPVPKIAWLRDGILQSHNGSMINASVSVKEESITFLCLASNDVMQISKTWRISLISK</sequence>
<dbReference type="AlphaFoldDB" id="A0A084VG72"/>
<dbReference type="Gene3D" id="2.60.40.10">
    <property type="entry name" value="Immunoglobulins"/>
    <property type="match status" value="1"/>
</dbReference>
<dbReference type="EnsemblMetazoa" id="ASIC004136-RA">
    <property type="protein sequence ID" value="ASIC004136-PA"/>
    <property type="gene ID" value="ASIC004136"/>
</dbReference>
<dbReference type="Proteomes" id="UP000030765">
    <property type="component" value="Unassembled WGS sequence"/>
</dbReference>
<evidence type="ECO:0000313" key="3">
    <source>
        <dbReference type="EnsemblMetazoa" id="ASIC004136-PA"/>
    </source>
</evidence>
<dbReference type="SUPFAM" id="SSF48726">
    <property type="entry name" value="Immunoglobulin"/>
    <property type="match status" value="1"/>
</dbReference>
<name>A0A084VG72_ANOSI</name>
<evidence type="ECO:0000259" key="1">
    <source>
        <dbReference type="PROSITE" id="PS50835"/>
    </source>
</evidence>
<proteinExistence type="predicted"/>
<evidence type="ECO:0000313" key="2">
    <source>
        <dbReference type="EMBL" id="KFB36966.1"/>
    </source>
</evidence>
<organism evidence="2">
    <name type="scientific">Anopheles sinensis</name>
    <name type="common">Mosquito</name>
    <dbReference type="NCBI Taxonomy" id="74873"/>
    <lineage>
        <taxon>Eukaryota</taxon>
        <taxon>Metazoa</taxon>
        <taxon>Ecdysozoa</taxon>
        <taxon>Arthropoda</taxon>
        <taxon>Hexapoda</taxon>
        <taxon>Insecta</taxon>
        <taxon>Pterygota</taxon>
        <taxon>Neoptera</taxon>
        <taxon>Endopterygota</taxon>
        <taxon>Diptera</taxon>
        <taxon>Nematocera</taxon>
        <taxon>Culicoidea</taxon>
        <taxon>Culicidae</taxon>
        <taxon>Anophelinae</taxon>
        <taxon>Anopheles</taxon>
    </lineage>
</organism>
<accession>A0A084VG72</accession>
<dbReference type="VEuPathDB" id="VectorBase:ASIC004136"/>
<feature type="domain" description="Ig-like" evidence="1">
    <location>
        <begin position="262"/>
        <end position="348"/>
    </location>
</feature>
<dbReference type="EMBL" id="ATLV01012687">
    <property type="status" value="NOT_ANNOTATED_CDS"/>
    <property type="molecule type" value="Genomic_DNA"/>
</dbReference>